<comment type="caution">
    <text evidence="1">The sequence shown here is derived from an EMBL/GenBank/DDBJ whole genome shotgun (WGS) entry which is preliminary data.</text>
</comment>
<dbReference type="PANTHER" id="PTHR43434:SF1">
    <property type="entry name" value="PHOSPHOGLYCOLATE PHOSPHATASE"/>
    <property type="match status" value="1"/>
</dbReference>
<name>A0ABS6D2G6_9FIRM</name>
<evidence type="ECO:0000313" key="1">
    <source>
        <dbReference type="EMBL" id="MBU3875381.1"/>
    </source>
</evidence>
<dbReference type="RefSeq" id="WP_216240342.1">
    <property type="nucleotide sequence ID" value="NZ_JABACJ020000004.1"/>
</dbReference>
<dbReference type="InterPro" id="IPR050155">
    <property type="entry name" value="HAD-like_hydrolase_sf"/>
</dbReference>
<proteinExistence type="predicted"/>
<gene>
    <name evidence="1" type="ORF">HGO97_006090</name>
</gene>
<protein>
    <submittedName>
        <fullName evidence="1">HAD family hydrolase</fullName>
    </submittedName>
</protein>
<dbReference type="GO" id="GO:0016787">
    <property type="term" value="F:hydrolase activity"/>
    <property type="evidence" value="ECO:0007669"/>
    <property type="project" value="UniProtKB-KW"/>
</dbReference>
<dbReference type="SFLD" id="SFLDS00003">
    <property type="entry name" value="Haloacid_Dehalogenase"/>
    <property type="match status" value="1"/>
</dbReference>
<dbReference type="SFLD" id="SFLDG01129">
    <property type="entry name" value="C1.5:_HAD__Beta-PGM__Phosphata"/>
    <property type="match status" value="1"/>
</dbReference>
<keyword evidence="2" id="KW-1185">Reference proteome</keyword>
<reference evidence="1 2" key="1">
    <citation type="submission" date="2021-06" db="EMBL/GenBank/DDBJ databases">
        <title>Faecalicatena sp. nov. isolated from porcine feces.</title>
        <authorList>
            <person name="Oh B.S."/>
            <person name="Lee J.H."/>
        </authorList>
    </citation>
    <scope>NUCLEOTIDE SEQUENCE [LARGE SCALE GENOMIC DNA]</scope>
    <source>
        <strain evidence="1 2">AGMB00832</strain>
    </source>
</reference>
<organism evidence="1 2">
    <name type="scientific">Faecalicatena faecalis</name>
    <dbReference type="NCBI Taxonomy" id="2726362"/>
    <lineage>
        <taxon>Bacteria</taxon>
        <taxon>Bacillati</taxon>
        <taxon>Bacillota</taxon>
        <taxon>Clostridia</taxon>
        <taxon>Lachnospirales</taxon>
        <taxon>Lachnospiraceae</taxon>
        <taxon>Faecalicatena</taxon>
    </lineage>
</organism>
<dbReference type="EMBL" id="JABACJ020000004">
    <property type="protein sequence ID" value="MBU3875381.1"/>
    <property type="molecule type" value="Genomic_DNA"/>
</dbReference>
<accession>A0ABS6D2G6</accession>
<dbReference type="Proteomes" id="UP000723714">
    <property type="component" value="Unassembled WGS sequence"/>
</dbReference>
<sequence>MIKYVVFDVDGTLNQTDLYAVEAYQKALEKRGRKVTREEIISCIGMSPMSIVERLFGSLEQEELEEWRTDIREYEFALMKEKSGTFEGIKTVLEKLKEEGFNLAICSNAFKEHIWMVLNAIGVWEYFDEFGSLEMGNDKSEILGSLIQKLKPDCICMVGDRMYDIKAARKNQIPVIGCAYGYAPEEIKEADIIVKTPHEILSAVHKLL</sequence>
<dbReference type="Pfam" id="PF13419">
    <property type="entry name" value="HAD_2"/>
    <property type="match status" value="1"/>
</dbReference>
<evidence type="ECO:0000313" key="2">
    <source>
        <dbReference type="Proteomes" id="UP000723714"/>
    </source>
</evidence>
<dbReference type="PANTHER" id="PTHR43434">
    <property type="entry name" value="PHOSPHOGLYCOLATE PHOSPHATASE"/>
    <property type="match status" value="1"/>
</dbReference>
<dbReference type="InterPro" id="IPR041492">
    <property type="entry name" value="HAD_2"/>
</dbReference>
<keyword evidence="1" id="KW-0378">Hydrolase</keyword>